<dbReference type="AlphaFoldDB" id="A0A2I0XGE6"/>
<dbReference type="Pfam" id="PF04844">
    <property type="entry name" value="Ovate"/>
    <property type="match status" value="1"/>
</dbReference>
<dbReference type="PROSITE" id="PS51754">
    <property type="entry name" value="OVATE"/>
    <property type="match status" value="1"/>
</dbReference>
<protein>
    <recommendedName>
        <fullName evidence="6">Transcription repressor</fullName>
    </recommendedName>
    <alternativeName>
        <fullName evidence="6">Ovate family protein</fullName>
    </alternativeName>
</protein>
<keyword evidence="3 6" id="KW-0805">Transcription regulation</keyword>
<sequence length="226" mass="25222">MTPLDSEKSKIASLFSFNCGCRNPKAVSVSALISKSSDRSTTPRRRQMDISSSSGDTLTTASSSIPERDLDHDEKNEAPATLSDLLRELSELEQSVKACGIDRGLPAAKKAGPECWRKHRRSRSEGRVAESVAVTKDSADPLGDFRQSMLQMIVEKEIVGVPELRELLLRFLALNSPRYHGIILRAFGEVWNEVFSGYENTPDFLGTIDTPVRCLSQRTLPHRRRY</sequence>
<evidence type="ECO:0000256" key="1">
    <source>
        <dbReference type="ARBA" id="ARBA00004123"/>
    </source>
</evidence>
<dbReference type="InterPro" id="IPR006458">
    <property type="entry name" value="Ovate_C"/>
</dbReference>
<evidence type="ECO:0000259" key="8">
    <source>
        <dbReference type="PROSITE" id="PS51754"/>
    </source>
</evidence>
<dbReference type="InterPro" id="IPR038933">
    <property type="entry name" value="Ovate"/>
</dbReference>
<dbReference type="EMBL" id="KZ501901">
    <property type="protein sequence ID" value="PKU86987.1"/>
    <property type="molecule type" value="Genomic_DNA"/>
</dbReference>
<dbReference type="PANTHER" id="PTHR33057:SF70">
    <property type="entry name" value="TRANSCRIPTION REPRESSOR-RELATED"/>
    <property type="match status" value="1"/>
</dbReference>
<evidence type="ECO:0000313" key="10">
    <source>
        <dbReference type="Proteomes" id="UP000233837"/>
    </source>
</evidence>
<evidence type="ECO:0000256" key="4">
    <source>
        <dbReference type="ARBA" id="ARBA00023163"/>
    </source>
</evidence>
<proteinExistence type="predicted"/>
<dbReference type="OrthoDB" id="1928390at2759"/>
<keyword evidence="4 6" id="KW-0804">Transcription</keyword>
<evidence type="ECO:0000256" key="6">
    <source>
        <dbReference type="RuleBase" id="RU367028"/>
    </source>
</evidence>
<feature type="region of interest" description="Disordered" evidence="7">
    <location>
        <begin position="32"/>
        <end position="75"/>
    </location>
</feature>
<dbReference type="Proteomes" id="UP000233837">
    <property type="component" value="Unassembled WGS sequence"/>
</dbReference>
<evidence type="ECO:0000256" key="3">
    <source>
        <dbReference type="ARBA" id="ARBA00023015"/>
    </source>
</evidence>
<dbReference type="GO" id="GO:0005634">
    <property type="term" value="C:nucleus"/>
    <property type="evidence" value="ECO:0007669"/>
    <property type="project" value="UniProtKB-SubCell"/>
</dbReference>
<evidence type="ECO:0000256" key="5">
    <source>
        <dbReference type="ARBA" id="ARBA00023242"/>
    </source>
</evidence>
<feature type="compositionally biased region" description="Polar residues" evidence="7">
    <location>
        <begin position="49"/>
        <end position="65"/>
    </location>
</feature>
<evidence type="ECO:0000313" key="9">
    <source>
        <dbReference type="EMBL" id="PKU86987.1"/>
    </source>
</evidence>
<dbReference type="PANTHER" id="PTHR33057">
    <property type="entry name" value="TRANSCRIPTION REPRESSOR OFP7-RELATED"/>
    <property type="match status" value="1"/>
</dbReference>
<dbReference type="GO" id="GO:0045892">
    <property type="term" value="P:negative regulation of DNA-templated transcription"/>
    <property type="evidence" value="ECO:0007669"/>
    <property type="project" value="UniProtKB-UniRule"/>
</dbReference>
<reference evidence="9 10" key="1">
    <citation type="journal article" date="2016" name="Sci. Rep.">
        <title>The Dendrobium catenatum Lindl. genome sequence provides insights into polysaccharide synthase, floral development and adaptive evolution.</title>
        <authorList>
            <person name="Zhang G.Q."/>
            <person name="Xu Q."/>
            <person name="Bian C."/>
            <person name="Tsai W.C."/>
            <person name="Yeh C.M."/>
            <person name="Liu K.W."/>
            <person name="Yoshida K."/>
            <person name="Zhang L.S."/>
            <person name="Chang S.B."/>
            <person name="Chen F."/>
            <person name="Shi Y."/>
            <person name="Su Y.Y."/>
            <person name="Zhang Y.Q."/>
            <person name="Chen L.J."/>
            <person name="Yin Y."/>
            <person name="Lin M."/>
            <person name="Huang H."/>
            <person name="Deng H."/>
            <person name="Wang Z.W."/>
            <person name="Zhu S.L."/>
            <person name="Zhao X."/>
            <person name="Deng C."/>
            <person name="Niu S.C."/>
            <person name="Huang J."/>
            <person name="Wang M."/>
            <person name="Liu G.H."/>
            <person name="Yang H.J."/>
            <person name="Xiao X.J."/>
            <person name="Hsiao Y.Y."/>
            <person name="Wu W.L."/>
            <person name="Chen Y.Y."/>
            <person name="Mitsuda N."/>
            <person name="Ohme-Takagi M."/>
            <person name="Luo Y.B."/>
            <person name="Van de Peer Y."/>
            <person name="Liu Z.J."/>
        </authorList>
    </citation>
    <scope>NUCLEOTIDE SEQUENCE [LARGE SCALE GENOMIC DNA]</scope>
    <source>
        <tissue evidence="9">The whole plant</tissue>
    </source>
</reference>
<feature type="domain" description="OVATE" evidence="8">
    <location>
        <begin position="134"/>
        <end position="193"/>
    </location>
</feature>
<name>A0A2I0XGE6_9ASPA</name>
<comment type="function">
    <text evidence="6">Transcriptional repressor that regulates multiple aspects of plant growth and development.</text>
</comment>
<dbReference type="NCBIfam" id="TIGR01568">
    <property type="entry name" value="A_thal_3678"/>
    <property type="match status" value="1"/>
</dbReference>
<evidence type="ECO:0000256" key="7">
    <source>
        <dbReference type="SAM" id="MobiDB-lite"/>
    </source>
</evidence>
<gene>
    <name evidence="9" type="ORF">MA16_Dca013934</name>
</gene>
<reference evidence="9 10" key="2">
    <citation type="journal article" date="2017" name="Nature">
        <title>The Apostasia genome and the evolution of orchids.</title>
        <authorList>
            <person name="Zhang G.Q."/>
            <person name="Liu K.W."/>
            <person name="Li Z."/>
            <person name="Lohaus R."/>
            <person name="Hsiao Y.Y."/>
            <person name="Niu S.C."/>
            <person name="Wang J.Y."/>
            <person name="Lin Y.C."/>
            <person name="Xu Q."/>
            <person name="Chen L.J."/>
            <person name="Yoshida K."/>
            <person name="Fujiwara S."/>
            <person name="Wang Z.W."/>
            <person name="Zhang Y.Q."/>
            <person name="Mitsuda N."/>
            <person name="Wang M."/>
            <person name="Liu G.H."/>
            <person name="Pecoraro L."/>
            <person name="Huang H.X."/>
            <person name="Xiao X.J."/>
            <person name="Lin M."/>
            <person name="Wu X.Y."/>
            <person name="Wu W.L."/>
            <person name="Chen Y.Y."/>
            <person name="Chang S.B."/>
            <person name="Sakamoto S."/>
            <person name="Ohme-Takagi M."/>
            <person name="Yagi M."/>
            <person name="Zeng S.J."/>
            <person name="Shen C.Y."/>
            <person name="Yeh C.M."/>
            <person name="Luo Y.B."/>
            <person name="Tsai W.C."/>
            <person name="Van de Peer Y."/>
            <person name="Liu Z.J."/>
        </authorList>
    </citation>
    <scope>NUCLEOTIDE SEQUENCE [LARGE SCALE GENOMIC DNA]</scope>
    <source>
        <tissue evidence="9">The whole plant</tissue>
    </source>
</reference>
<accession>A0A2I0XGE6</accession>
<keyword evidence="10" id="KW-1185">Reference proteome</keyword>
<organism evidence="9 10">
    <name type="scientific">Dendrobium catenatum</name>
    <dbReference type="NCBI Taxonomy" id="906689"/>
    <lineage>
        <taxon>Eukaryota</taxon>
        <taxon>Viridiplantae</taxon>
        <taxon>Streptophyta</taxon>
        <taxon>Embryophyta</taxon>
        <taxon>Tracheophyta</taxon>
        <taxon>Spermatophyta</taxon>
        <taxon>Magnoliopsida</taxon>
        <taxon>Liliopsida</taxon>
        <taxon>Asparagales</taxon>
        <taxon>Orchidaceae</taxon>
        <taxon>Epidendroideae</taxon>
        <taxon>Malaxideae</taxon>
        <taxon>Dendrobiinae</taxon>
        <taxon>Dendrobium</taxon>
    </lineage>
</organism>
<feature type="compositionally biased region" description="Basic and acidic residues" evidence="7">
    <location>
        <begin position="66"/>
        <end position="75"/>
    </location>
</feature>
<keyword evidence="5 6" id="KW-0539">Nucleus</keyword>
<keyword evidence="2 6" id="KW-0678">Repressor</keyword>
<evidence type="ECO:0000256" key="2">
    <source>
        <dbReference type="ARBA" id="ARBA00022491"/>
    </source>
</evidence>
<comment type="subcellular location">
    <subcellularLocation>
        <location evidence="1 6">Nucleus</location>
    </subcellularLocation>
</comment>